<sequence>MKSNYTIFLIVLCITLNACHKSDIIPQLQLADSLMLSKPDSALNLLRSFSIQEIPSKSAKAMYALLLTQALDKNYIQHQNDSIISIAIDYYKNKDNNNLKAKSYFYLGRVYQDNEEYVKATEAYLTVLKSTPTDKTFILQVYNNLAMCYENQEFYIQAIKTYKESYSTAELLKDKYGILHATRGLGNIYAIQDDEDSALTYYQTSLAIAQSINDSIWQTAILCDIAKFMII</sequence>
<gene>
    <name evidence="7" type="ORF">DW011_03465</name>
</gene>
<dbReference type="PROSITE" id="PS50005">
    <property type="entry name" value="TPR"/>
    <property type="match status" value="1"/>
</dbReference>
<dbReference type="Proteomes" id="UP000283616">
    <property type="component" value="Unassembled WGS sequence"/>
</dbReference>
<accession>A0A415M5E3</accession>
<evidence type="ECO:0000256" key="6">
    <source>
        <dbReference type="PROSITE-ProRule" id="PRU00339"/>
    </source>
</evidence>
<protein>
    <submittedName>
        <fullName evidence="7">Tetratricopeptide repeat protein</fullName>
    </submittedName>
</protein>
<dbReference type="InterPro" id="IPR019734">
    <property type="entry name" value="TPR_rpt"/>
</dbReference>
<dbReference type="SMART" id="SM00028">
    <property type="entry name" value="TPR"/>
    <property type="match status" value="3"/>
</dbReference>
<comment type="caution">
    <text evidence="7">The sequence shown here is derived from an EMBL/GenBank/DDBJ whole genome shotgun (WGS) entry which is preliminary data.</text>
</comment>
<evidence type="ECO:0000256" key="1">
    <source>
        <dbReference type="ARBA" id="ARBA00004496"/>
    </source>
</evidence>
<keyword evidence="4 6" id="KW-0802">TPR repeat</keyword>
<dbReference type="EMBL" id="QROV01000003">
    <property type="protein sequence ID" value="RHL63672.1"/>
    <property type="molecule type" value="Genomic_DNA"/>
</dbReference>
<dbReference type="RefSeq" id="WP_117577992.1">
    <property type="nucleotide sequence ID" value="NZ_CP103118.1"/>
</dbReference>
<dbReference type="Gene3D" id="1.25.40.10">
    <property type="entry name" value="Tetratricopeptide repeat domain"/>
    <property type="match status" value="1"/>
</dbReference>
<dbReference type="SUPFAM" id="SSF48452">
    <property type="entry name" value="TPR-like"/>
    <property type="match status" value="1"/>
</dbReference>
<evidence type="ECO:0000313" key="8">
    <source>
        <dbReference type="Proteomes" id="UP000283616"/>
    </source>
</evidence>
<dbReference type="InterPro" id="IPR051476">
    <property type="entry name" value="Bac_ResReg_Asp_Phosphatase"/>
</dbReference>
<organism evidence="7 8">
    <name type="scientific">Bacteroides thetaiotaomicron</name>
    <dbReference type="NCBI Taxonomy" id="818"/>
    <lineage>
        <taxon>Bacteria</taxon>
        <taxon>Pseudomonadati</taxon>
        <taxon>Bacteroidota</taxon>
        <taxon>Bacteroidia</taxon>
        <taxon>Bacteroidales</taxon>
        <taxon>Bacteroidaceae</taxon>
        <taxon>Bacteroides</taxon>
    </lineage>
</organism>
<reference evidence="7 8" key="1">
    <citation type="submission" date="2018-08" db="EMBL/GenBank/DDBJ databases">
        <title>A genome reference for cultivated species of the human gut microbiota.</title>
        <authorList>
            <person name="Zou Y."/>
            <person name="Xue W."/>
            <person name="Luo G."/>
        </authorList>
    </citation>
    <scope>NUCLEOTIDE SEQUENCE [LARGE SCALE GENOMIC DNA]</scope>
    <source>
        <strain evidence="7 8">AF37-12</strain>
    </source>
</reference>
<dbReference type="InterPro" id="IPR011990">
    <property type="entry name" value="TPR-like_helical_dom_sf"/>
</dbReference>
<evidence type="ECO:0000256" key="4">
    <source>
        <dbReference type="ARBA" id="ARBA00022803"/>
    </source>
</evidence>
<name>A0A415M5E3_BACT4</name>
<evidence type="ECO:0000256" key="3">
    <source>
        <dbReference type="ARBA" id="ARBA00022737"/>
    </source>
</evidence>
<keyword evidence="3" id="KW-0677">Repeat</keyword>
<evidence type="ECO:0000256" key="2">
    <source>
        <dbReference type="ARBA" id="ARBA00022490"/>
    </source>
</evidence>
<comment type="similarity">
    <text evidence="5">Belongs to the Rap family.</text>
</comment>
<dbReference type="GO" id="GO:0005737">
    <property type="term" value="C:cytoplasm"/>
    <property type="evidence" value="ECO:0007669"/>
    <property type="project" value="UniProtKB-SubCell"/>
</dbReference>
<feature type="repeat" description="TPR" evidence="6">
    <location>
        <begin position="101"/>
        <end position="134"/>
    </location>
</feature>
<dbReference type="PANTHER" id="PTHR46630">
    <property type="entry name" value="TETRATRICOPEPTIDE REPEAT PROTEIN 29"/>
    <property type="match status" value="1"/>
</dbReference>
<comment type="subcellular location">
    <subcellularLocation>
        <location evidence="1">Cytoplasm</location>
    </subcellularLocation>
</comment>
<dbReference type="AlphaFoldDB" id="A0A415M5E3"/>
<dbReference type="PANTHER" id="PTHR46630:SF1">
    <property type="entry name" value="TETRATRICOPEPTIDE REPEAT PROTEIN 29"/>
    <property type="match status" value="1"/>
</dbReference>
<dbReference type="Pfam" id="PF13424">
    <property type="entry name" value="TPR_12"/>
    <property type="match status" value="1"/>
</dbReference>
<proteinExistence type="inferred from homology"/>
<keyword evidence="2" id="KW-0963">Cytoplasm</keyword>
<evidence type="ECO:0000256" key="5">
    <source>
        <dbReference type="ARBA" id="ARBA00038253"/>
    </source>
</evidence>
<evidence type="ECO:0000313" key="7">
    <source>
        <dbReference type="EMBL" id="RHL63672.1"/>
    </source>
</evidence>